<evidence type="ECO:0000256" key="1">
    <source>
        <dbReference type="ARBA" id="ARBA00022679"/>
    </source>
</evidence>
<feature type="domain" description="PII-uridylyltransferase/Glutamine-synthetase adenylyltransferase" evidence="9">
    <location>
        <begin position="284"/>
        <end position="417"/>
    </location>
</feature>
<dbReference type="GO" id="GO:0008882">
    <property type="term" value="F:[glutamate-ammonia-ligase] adenylyltransferase activity"/>
    <property type="evidence" value="ECO:0007669"/>
    <property type="project" value="UniProtKB-EC"/>
</dbReference>
<feature type="region of interest" description="Adenylyl transferase" evidence="7">
    <location>
        <begin position="431"/>
        <end position="912"/>
    </location>
</feature>
<comment type="catalytic activity">
    <reaction evidence="7">
        <text>[glutamine synthetase]-O(4)-(5'-adenylyl)-L-tyrosine + phosphate = [glutamine synthetase]-L-tyrosine + ADP</text>
        <dbReference type="Rhea" id="RHEA:43716"/>
        <dbReference type="Rhea" id="RHEA-COMP:10660"/>
        <dbReference type="Rhea" id="RHEA-COMP:10661"/>
        <dbReference type="ChEBI" id="CHEBI:43474"/>
        <dbReference type="ChEBI" id="CHEBI:46858"/>
        <dbReference type="ChEBI" id="CHEBI:83624"/>
        <dbReference type="ChEBI" id="CHEBI:456216"/>
        <dbReference type="EC" id="2.7.7.89"/>
    </reaction>
</comment>
<comment type="function">
    <text evidence="7">Involved in the regulation of glutamine synthetase GlnA, a key enzyme in the process to assimilate ammonia. When cellular nitrogen levels are high, the C-terminal adenylyl transferase (AT) inactivates GlnA by covalent transfer of an adenylyl group from ATP to specific tyrosine residue of GlnA, thus reducing its activity. Conversely, when nitrogen levels are low, the N-terminal adenylyl removase (AR) activates GlnA by removing the adenylyl group by phosphorolysis, increasing its activity. The regulatory region of GlnE binds the signal transduction protein PII (GlnB) which indicates the nitrogen status of the cell.</text>
</comment>
<protein>
    <recommendedName>
        <fullName evidence="7">Bifunctional glutamine synthetase adenylyltransferase/adenylyl-removing enzyme</fullName>
    </recommendedName>
    <alternativeName>
        <fullName evidence="7">ATP:glutamine synthetase adenylyltransferase</fullName>
    </alternativeName>
    <alternativeName>
        <fullName evidence="7">ATase</fullName>
    </alternativeName>
    <domain>
        <recommendedName>
            <fullName evidence="7">Glutamine synthetase adenylyl-L-tyrosine phosphorylase</fullName>
            <ecNumber evidence="7">2.7.7.89</ecNumber>
        </recommendedName>
        <alternativeName>
            <fullName evidence="7">Adenylyl removase</fullName>
            <shortName evidence="7">AR</shortName>
            <shortName evidence="7">AT-N</shortName>
        </alternativeName>
    </domain>
    <domain>
        <recommendedName>
            <fullName evidence="7">Glutamine synthetase adenylyl transferase</fullName>
            <ecNumber evidence="7">2.7.7.42</ecNumber>
        </recommendedName>
        <alternativeName>
            <fullName evidence="7">Adenylyl transferase</fullName>
            <shortName evidence="7">AT</shortName>
            <shortName evidence="7">AT-C</shortName>
        </alternativeName>
    </domain>
</protein>
<dbReference type="PANTHER" id="PTHR30621">
    <property type="entry name" value="GLUTAMINE SYNTHETASE ADENYLYLTRANSFERASE"/>
    <property type="match status" value="1"/>
</dbReference>
<dbReference type="EC" id="2.7.7.42" evidence="7"/>
<dbReference type="InterPro" id="IPR013546">
    <property type="entry name" value="PII_UdlTrfase/GS_AdlTrfase"/>
</dbReference>
<comment type="catalytic activity">
    <reaction evidence="7">
        <text>[glutamine synthetase]-L-tyrosine + ATP = [glutamine synthetase]-O(4)-(5'-adenylyl)-L-tyrosine + diphosphate</text>
        <dbReference type="Rhea" id="RHEA:18589"/>
        <dbReference type="Rhea" id="RHEA-COMP:10660"/>
        <dbReference type="Rhea" id="RHEA-COMP:10661"/>
        <dbReference type="ChEBI" id="CHEBI:30616"/>
        <dbReference type="ChEBI" id="CHEBI:33019"/>
        <dbReference type="ChEBI" id="CHEBI:46858"/>
        <dbReference type="ChEBI" id="CHEBI:83624"/>
        <dbReference type="EC" id="2.7.7.42"/>
    </reaction>
</comment>
<evidence type="ECO:0000259" key="8">
    <source>
        <dbReference type="Pfam" id="PF03710"/>
    </source>
</evidence>
<dbReference type="HAMAP" id="MF_00802">
    <property type="entry name" value="GlnE"/>
    <property type="match status" value="1"/>
</dbReference>
<evidence type="ECO:0000256" key="7">
    <source>
        <dbReference type="HAMAP-Rule" id="MF_00802"/>
    </source>
</evidence>
<evidence type="ECO:0000313" key="10">
    <source>
        <dbReference type="EMBL" id="MFD0929790.1"/>
    </source>
</evidence>
<evidence type="ECO:0000256" key="6">
    <source>
        <dbReference type="ARBA" id="ARBA00023268"/>
    </source>
</evidence>
<dbReference type="Gene3D" id="1.20.120.330">
    <property type="entry name" value="Nucleotidyltransferases domain 2"/>
    <property type="match status" value="2"/>
</dbReference>
<dbReference type="GO" id="GO:0016874">
    <property type="term" value="F:ligase activity"/>
    <property type="evidence" value="ECO:0007669"/>
    <property type="project" value="UniProtKB-KW"/>
</dbReference>
<dbReference type="CDD" id="cd05401">
    <property type="entry name" value="NT_GlnE_GlnD_like"/>
    <property type="match status" value="2"/>
</dbReference>
<evidence type="ECO:0000259" key="9">
    <source>
        <dbReference type="Pfam" id="PF08335"/>
    </source>
</evidence>
<dbReference type="RefSeq" id="WP_379075627.1">
    <property type="nucleotide sequence ID" value="NZ_JBHTJW010000002.1"/>
</dbReference>
<comment type="cofactor">
    <cofactor evidence="7">
        <name>Mg(2+)</name>
        <dbReference type="ChEBI" id="CHEBI:18420"/>
    </cofactor>
</comment>
<keyword evidence="4 7" id="KW-0067">ATP-binding</keyword>
<keyword evidence="3 7" id="KW-0547">Nucleotide-binding</keyword>
<dbReference type="GO" id="GO:0047388">
    <property type="term" value="F:[glutamine synthetase]-adenylyl-L-tyrosine phosphorylase activity"/>
    <property type="evidence" value="ECO:0007669"/>
    <property type="project" value="UniProtKB-EC"/>
</dbReference>
<feature type="domain" description="PII-uridylyltransferase/Glutamine-synthetase adenylyltransferase" evidence="9">
    <location>
        <begin position="789"/>
        <end position="878"/>
    </location>
</feature>
<dbReference type="Gene3D" id="3.30.460.10">
    <property type="entry name" value="Beta Polymerase, domain 2"/>
    <property type="match status" value="2"/>
</dbReference>
<name>A0ABW3GJ94_9PROT</name>
<proteinExistence type="inferred from homology"/>
<evidence type="ECO:0000256" key="2">
    <source>
        <dbReference type="ARBA" id="ARBA00022695"/>
    </source>
</evidence>
<feature type="domain" description="Glutamate-ammonia ligase adenylyltransferase repeated" evidence="8">
    <location>
        <begin position="533"/>
        <end position="766"/>
    </location>
</feature>
<dbReference type="SUPFAM" id="SSF81301">
    <property type="entry name" value="Nucleotidyltransferase"/>
    <property type="match status" value="2"/>
</dbReference>
<dbReference type="NCBIfam" id="NF008292">
    <property type="entry name" value="PRK11072.1"/>
    <property type="match status" value="1"/>
</dbReference>
<feature type="region of interest" description="Adenylyl removase" evidence="7">
    <location>
        <begin position="1"/>
        <end position="422"/>
    </location>
</feature>
<dbReference type="Proteomes" id="UP001597106">
    <property type="component" value="Unassembled WGS sequence"/>
</dbReference>
<gene>
    <name evidence="7 10" type="primary">glnE</name>
    <name evidence="10" type="ORF">ACFQ1T_08365</name>
</gene>
<sequence>MQQLAQILTEKQVASTEAAYLLHAAACSPFFARFVTKHPDFVTDLLDNLYKTYKTQDVKDLFLIEKNSEESVFLQQIRLIRQRLMAHLIVRDLNGLADFAEVVETTSALAESAIAAAITFYHARLADIYGQPCSAKGAPQQLIVVGMGKLGGRELNVSSDIDLIFAYEEEGNTNGEKSISNQDFFTRLGKKVIVALDEVRAEGFVFRVDMRLRPFGSEGALVCNLDALEDYYQNYGREWERYAWIKGRVVHGPDAALTRLIKPFVFRKYLDFNAYASMRDLKLQIQRDVLQRKLSDNIKLGRGGIREVEFIAQLFQLIRGGQVPDLQIKPTLAVLDCLAMRGMLPADEVSALKQSYVYLRNLEHRLMYIDDQQTQDLPESETYRGYLLQMLKQPDWSSFIVELNLHRDRIQRFFDETFKDEQQQDLQQETAVWQGTLSAADSEQWLAAQGYTRGSDIVHLLQQTRASQRIQQLPEQSRRRLDQLMPLLLREAAQQQSTTPDTALIRTLDLLESICRRASYLALLAEFPDALSLIVKLCAASPWIAQYVSAHPILLDELLNKQTLFKRLDAAQLKTELLSQMQALHGDVEAQMDAMRHFKHASVLKIAAQDVMTALSLEAISDDLSALADVILQVSVQTVWQNLAIKHRDTPQFAVIGYGKLGGKELGYLSDLDIIFLYEDDAEQAPEVYARFAQRLNTWFNTLTNAGLLYETDLQLRPDGNSGLLVSTVAAFREYQHHKAWVWEHQALTRARFVAGLEHIGAAFEQIRREIIVQPRDATALKQDIVHMREKMREAHKSKLGRFDLKQGPGGIIDVEFMVQYLVLLHGAKHPGLAENIGNIGLLERCAELGLIDSATMAEAVAAAYREYRRLIHHTKLQGQDAIVEDAELLPQRTVVKALWQKLLGQQFLGQV</sequence>
<dbReference type="EMBL" id="JBHTJW010000002">
    <property type="protein sequence ID" value="MFD0929790.1"/>
    <property type="molecule type" value="Genomic_DNA"/>
</dbReference>
<evidence type="ECO:0000256" key="5">
    <source>
        <dbReference type="ARBA" id="ARBA00022842"/>
    </source>
</evidence>
<evidence type="ECO:0000256" key="4">
    <source>
        <dbReference type="ARBA" id="ARBA00022840"/>
    </source>
</evidence>
<dbReference type="SUPFAM" id="SSF81593">
    <property type="entry name" value="Nucleotidyltransferase substrate binding subunit/domain"/>
    <property type="match status" value="2"/>
</dbReference>
<dbReference type="PANTHER" id="PTHR30621:SF0">
    <property type="entry name" value="BIFUNCTIONAL GLUTAMINE SYNTHETASE ADENYLYLTRANSFERASE_ADENYLYL-REMOVING ENZYME"/>
    <property type="match status" value="1"/>
</dbReference>
<keyword evidence="11" id="KW-1185">Reference proteome</keyword>
<comment type="caution">
    <text evidence="10">The sequence shown here is derived from an EMBL/GenBank/DDBJ whole genome shotgun (WGS) entry which is preliminary data.</text>
</comment>
<dbReference type="InterPro" id="IPR005190">
    <property type="entry name" value="GlnE_rpt_dom"/>
</dbReference>
<evidence type="ECO:0000313" key="11">
    <source>
        <dbReference type="Proteomes" id="UP001597106"/>
    </source>
</evidence>
<keyword evidence="10" id="KW-0436">Ligase</keyword>
<feature type="domain" description="Glutamate-ammonia ligase adenylyltransferase repeated" evidence="8">
    <location>
        <begin position="21"/>
        <end position="253"/>
    </location>
</feature>
<dbReference type="Pfam" id="PF03710">
    <property type="entry name" value="GlnE"/>
    <property type="match status" value="2"/>
</dbReference>
<keyword evidence="2 7" id="KW-0548">Nucleotidyltransferase</keyword>
<dbReference type="Pfam" id="PF08335">
    <property type="entry name" value="GlnD_UR_UTase"/>
    <property type="match status" value="2"/>
</dbReference>
<dbReference type="InterPro" id="IPR023057">
    <property type="entry name" value="GlnE"/>
</dbReference>
<dbReference type="Gene3D" id="1.20.120.1510">
    <property type="match status" value="1"/>
</dbReference>
<dbReference type="EC" id="2.7.7.89" evidence="7"/>
<accession>A0ABW3GJ94</accession>
<keyword evidence="6 7" id="KW-0511">Multifunctional enzyme</keyword>
<reference evidence="11" key="1">
    <citation type="journal article" date="2019" name="Int. J. Syst. Evol. Microbiol.">
        <title>The Global Catalogue of Microorganisms (GCM) 10K type strain sequencing project: providing services to taxonomists for standard genome sequencing and annotation.</title>
        <authorList>
            <consortium name="The Broad Institute Genomics Platform"/>
            <consortium name="The Broad Institute Genome Sequencing Center for Infectious Disease"/>
            <person name="Wu L."/>
            <person name="Ma J."/>
        </authorList>
    </citation>
    <scope>NUCLEOTIDE SEQUENCE [LARGE SCALE GENOMIC DNA]</scope>
    <source>
        <strain evidence="11">CCUG 59685</strain>
    </source>
</reference>
<comment type="similarity">
    <text evidence="7">Belongs to the GlnE family.</text>
</comment>
<dbReference type="InterPro" id="IPR043519">
    <property type="entry name" value="NT_sf"/>
</dbReference>
<evidence type="ECO:0000256" key="3">
    <source>
        <dbReference type="ARBA" id="ARBA00022741"/>
    </source>
</evidence>
<keyword evidence="5 7" id="KW-0460">Magnesium</keyword>
<organism evidence="10 11">
    <name type="scientific">Methylophilus glucosoxydans</name>
    <dbReference type="NCBI Taxonomy" id="752553"/>
    <lineage>
        <taxon>Bacteria</taxon>
        <taxon>Pseudomonadati</taxon>
        <taxon>Pseudomonadota</taxon>
        <taxon>Betaproteobacteria</taxon>
        <taxon>Nitrosomonadales</taxon>
        <taxon>Methylophilaceae</taxon>
        <taxon>Methylophilus</taxon>
    </lineage>
</organism>
<keyword evidence="1 7" id="KW-0808">Transferase</keyword>